<gene>
    <name evidence="5" type="ORF">GBAR_LOCUS27480</name>
</gene>
<evidence type="ECO:0000259" key="4">
    <source>
        <dbReference type="PROSITE" id="PS50021"/>
    </source>
</evidence>
<dbReference type="SMART" id="SM00369">
    <property type="entry name" value="LRR_TYP"/>
    <property type="match status" value="5"/>
</dbReference>
<dbReference type="InterPro" id="IPR001611">
    <property type="entry name" value="Leu-rich_rpt"/>
</dbReference>
<dbReference type="Pfam" id="PF13855">
    <property type="entry name" value="LRR_8"/>
    <property type="match status" value="1"/>
</dbReference>
<keyword evidence="2" id="KW-0677">Repeat</keyword>
<evidence type="ECO:0000256" key="1">
    <source>
        <dbReference type="ARBA" id="ARBA00022614"/>
    </source>
</evidence>
<dbReference type="InterPro" id="IPR003591">
    <property type="entry name" value="Leu-rich_rpt_typical-subtyp"/>
</dbReference>
<protein>
    <submittedName>
        <fullName evidence="5">DISP complex protein LRCH3</fullName>
    </submittedName>
</protein>
<dbReference type="SMART" id="SM00364">
    <property type="entry name" value="LRR_BAC"/>
    <property type="match status" value="5"/>
</dbReference>
<accession>A0AA35XA64</accession>
<dbReference type="Pfam" id="PF00307">
    <property type="entry name" value="CH"/>
    <property type="match status" value="1"/>
</dbReference>
<feature type="domain" description="Calponin-homology (CH)" evidence="4">
    <location>
        <begin position="744"/>
        <end position="853"/>
    </location>
</feature>
<feature type="compositionally biased region" description="Polar residues" evidence="3">
    <location>
        <begin position="439"/>
        <end position="451"/>
    </location>
</feature>
<dbReference type="InterPro" id="IPR036872">
    <property type="entry name" value="CH_dom_sf"/>
</dbReference>
<dbReference type="Proteomes" id="UP001174909">
    <property type="component" value="Unassembled WGS sequence"/>
</dbReference>
<dbReference type="PROSITE" id="PS51450">
    <property type="entry name" value="LRR"/>
    <property type="match status" value="3"/>
</dbReference>
<feature type="compositionally biased region" description="Polar residues" evidence="3">
    <location>
        <begin position="531"/>
        <end position="550"/>
    </location>
</feature>
<dbReference type="EMBL" id="CASHTH010003824">
    <property type="protein sequence ID" value="CAI8049929.1"/>
    <property type="molecule type" value="Genomic_DNA"/>
</dbReference>
<feature type="region of interest" description="Disordered" evidence="3">
    <location>
        <begin position="253"/>
        <end position="277"/>
    </location>
</feature>
<evidence type="ECO:0000313" key="5">
    <source>
        <dbReference type="EMBL" id="CAI8049929.1"/>
    </source>
</evidence>
<feature type="compositionally biased region" description="Basic and acidic residues" evidence="3">
    <location>
        <begin position="555"/>
        <end position="569"/>
    </location>
</feature>
<dbReference type="SMART" id="SM00033">
    <property type="entry name" value="CH"/>
    <property type="match status" value="1"/>
</dbReference>
<dbReference type="InterPro" id="IPR032675">
    <property type="entry name" value="LRR_dom_sf"/>
</dbReference>
<organism evidence="5 6">
    <name type="scientific">Geodia barretti</name>
    <name type="common">Barrett's horny sponge</name>
    <dbReference type="NCBI Taxonomy" id="519541"/>
    <lineage>
        <taxon>Eukaryota</taxon>
        <taxon>Metazoa</taxon>
        <taxon>Porifera</taxon>
        <taxon>Demospongiae</taxon>
        <taxon>Heteroscleromorpha</taxon>
        <taxon>Tetractinellida</taxon>
        <taxon>Astrophorina</taxon>
        <taxon>Geodiidae</taxon>
        <taxon>Geodia</taxon>
    </lineage>
</organism>
<dbReference type="SUPFAM" id="SSF47576">
    <property type="entry name" value="Calponin-homology domain, CH-domain"/>
    <property type="match status" value="1"/>
</dbReference>
<dbReference type="GO" id="GO:0005737">
    <property type="term" value="C:cytoplasm"/>
    <property type="evidence" value="ECO:0007669"/>
    <property type="project" value="TreeGrafter"/>
</dbReference>
<dbReference type="PANTHER" id="PTHR48051:SF21">
    <property type="entry name" value="CALPONIN-HOMOLOGY (CH) DOMAIN-CONTAINING PROTEIN"/>
    <property type="match status" value="1"/>
</dbReference>
<reference evidence="5" key="1">
    <citation type="submission" date="2023-03" db="EMBL/GenBank/DDBJ databases">
        <authorList>
            <person name="Steffen K."/>
            <person name="Cardenas P."/>
        </authorList>
    </citation>
    <scope>NUCLEOTIDE SEQUENCE</scope>
</reference>
<evidence type="ECO:0000313" key="6">
    <source>
        <dbReference type="Proteomes" id="UP001174909"/>
    </source>
</evidence>
<sequence length="859" mass="95548">MAHLRPIDKEFEEADDTGVLVLSSRNLRNFPVVPGDLCDFNDLLEADFTNNRYDHIPQEVCDFMQLVKLSFYRNLLRSVPEDLRHLENLKDLNLSRNLLPTIPVGLCHMNLHSLNLSNNRLVSLPLPLGNLKQLRYLNLSCNHLPDLPISIIDLSSLQHLDLHRNQLRELPADIQLLALRYLDISCNQITALPTTLRHITDSLQIFKMTDNPIESPPTHVCVRGLMHIVKWMEGLEKHGSDPHLLSISRDASLARRKGKRHSTSSRSFIDNSQPAGENGVLNLDEVTNRINSSLRVVESPSLLAKNDGEITPTHTSTPMHWSVTQYHNTPGSAMSDQSKEEYREAAHKLYMQQERQKNRINRRKRSSSPIQATAKAAVTLSKQQSGSTELSSIPMQRGSKEDILAAAGSPTGGTKSLGGSPRVAPARSLAGEKNPRPGSWNSHTKVSSSPILPSKYAMPASEKQTSEDEASSKGGVRVSEVEVKKKPPPPPPPQNKPDSGMVQRRHESSEEAKTRAALEETHRKPPPQETVGATPTSSLSRETTQQQQHLGSGLNRRERSPAPHFDRSDSVTPTNELVDEESVTPRSKEVVKDAGITLAAASQKLEEELLSARQSGSVEEDGRTTTGSEKPAPNGVAGGGTKTEKKPAVVKGQEEEGKKKKKEECRQSLQEGDMVQTLDSSLKMRRTHSSESEASDGACKKDTTWQRALPPRRKKEKDVFKFLKEENSSNYTVRRQEFQISRVMEKSRIVREKIEELLEIELSEDIGEWVADGVVLCKLVKKLHPQLMPSFHSPPLGKDLSRGRKTVNIANFIAACRQLHVPEEELCSAGDIIELKDPVRVVTCLQRVLESANIMVMSP</sequence>
<dbReference type="Gene3D" id="3.80.10.10">
    <property type="entry name" value="Ribonuclease Inhibitor"/>
    <property type="match status" value="1"/>
</dbReference>
<dbReference type="PANTHER" id="PTHR48051">
    <property type="match status" value="1"/>
</dbReference>
<name>A0AA35XA64_GEOBA</name>
<dbReference type="PROSITE" id="PS50021">
    <property type="entry name" value="CH"/>
    <property type="match status" value="1"/>
</dbReference>
<keyword evidence="6" id="KW-1185">Reference proteome</keyword>
<feature type="compositionally biased region" description="Polar residues" evidence="3">
    <location>
        <begin position="264"/>
        <end position="275"/>
    </location>
</feature>
<comment type="caution">
    <text evidence="5">The sequence shown here is derived from an EMBL/GenBank/DDBJ whole genome shotgun (WGS) entry which is preliminary data.</text>
</comment>
<evidence type="ECO:0000256" key="2">
    <source>
        <dbReference type="ARBA" id="ARBA00022737"/>
    </source>
</evidence>
<feature type="compositionally biased region" description="Basic and acidic residues" evidence="3">
    <location>
        <begin position="642"/>
        <end position="666"/>
    </location>
</feature>
<feature type="compositionally biased region" description="Polar residues" evidence="3">
    <location>
        <begin position="380"/>
        <end position="394"/>
    </location>
</feature>
<feature type="region of interest" description="Disordered" evidence="3">
    <location>
        <begin position="608"/>
        <end position="712"/>
    </location>
</feature>
<dbReference type="AlphaFoldDB" id="A0AA35XA64"/>
<evidence type="ECO:0000256" key="3">
    <source>
        <dbReference type="SAM" id="MobiDB-lite"/>
    </source>
</evidence>
<dbReference type="InterPro" id="IPR050216">
    <property type="entry name" value="LRR_domain-containing"/>
</dbReference>
<feature type="compositionally biased region" description="Basic residues" evidence="3">
    <location>
        <begin position="254"/>
        <end position="263"/>
    </location>
</feature>
<proteinExistence type="predicted"/>
<dbReference type="SUPFAM" id="SSF52058">
    <property type="entry name" value="L domain-like"/>
    <property type="match status" value="1"/>
</dbReference>
<dbReference type="InterPro" id="IPR001715">
    <property type="entry name" value="CH_dom"/>
</dbReference>
<feature type="compositionally biased region" description="Basic and acidic residues" evidence="3">
    <location>
        <begin position="504"/>
        <end position="523"/>
    </location>
</feature>
<keyword evidence="1" id="KW-0433">Leucine-rich repeat</keyword>
<dbReference type="Gene3D" id="1.10.418.10">
    <property type="entry name" value="Calponin-like domain"/>
    <property type="match status" value="1"/>
</dbReference>
<feature type="region of interest" description="Disordered" evidence="3">
    <location>
        <begin position="353"/>
        <end position="591"/>
    </location>
</feature>